<feature type="compositionally biased region" description="Basic and acidic residues" evidence="1">
    <location>
        <begin position="34"/>
        <end position="53"/>
    </location>
</feature>
<accession>A0AAD6F7R6</accession>
<comment type="caution">
    <text evidence="2">The sequence shown here is derived from an EMBL/GenBank/DDBJ whole genome shotgun (WGS) entry which is preliminary data.</text>
</comment>
<gene>
    <name evidence="2" type="ORF">JOQ06_028117</name>
</gene>
<sequence>MSLLSPPALPPKQRHSLSPAPCRIAIVAPMMREPAADRQVQEESLKRSPEDTHCGNTHTHSHPADFQSGCLTLLPVKDDPDYHFLLTETPPLSSLPPVLPEKKRCSTGGETLCV</sequence>
<evidence type="ECO:0000256" key="1">
    <source>
        <dbReference type="SAM" id="MobiDB-lite"/>
    </source>
</evidence>
<evidence type="ECO:0000313" key="3">
    <source>
        <dbReference type="Proteomes" id="UP001219934"/>
    </source>
</evidence>
<name>A0AAD6F7R6_9TELE</name>
<organism evidence="2 3">
    <name type="scientific">Pogonophryne albipinna</name>
    <dbReference type="NCBI Taxonomy" id="1090488"/>
    <lineage>
        <taxon>Eukaryota</taxon>
        <taxon>Metazoa</taxon>
        <taxon>Chordata</taxon>
        <taxon>Craniata</taxon>
        <taxon>Vertebrata</taxon>
        <taxon>Euteleostomi</taxon>
        <taxon>Actinopterygii</taxon>
        <taxon>Neopterygii</taxon>
        <taxon>Teleostei</taxon>
        <taxon>Neoteleostei</taxon>
        <taxon>Acanthomorphata</taxon>
        <taxon>Eupercaria</taxon>
        <taxon>Perciformes</taxon>
        <taxon>Notothenioidei</taxon>
        <taxon>Pogonophryne</taxon>
    </lineage>
</organism>
<evidence type="ECO:0000313" key="2">
    <source>
        <dbReference type="EMBL" id="KAJ4923862.1"/>
    </source>
</evidence>
<keyword evidence="3" id="KW-1185">Reference proteome</keyword>
<dbReference type="AlphaFoldDB" id="A0AAD6F7R6"/>
<protein>
    <submittedName>
        <fullName evidence="2">Uncharacterized protein</fullName>
    </submittedName>
</protein>
<proteinExistence type="predicted"/>
<dbReference type="EMBL" id="JAPTMU010000024">
    <property type="protein sequence ID" value="KAJ4923862.1"/>
    <property type="molecule type" value="Genomic_DNA"/>
</dbReference>
<reference evidence="2" key="1">
    <citation type="submission" date="2022-11" db="EMBL/GenBank/DDBJ databases">
        <title>Chromosome-level genome of Pogonophryne albipinna.</title>
        <authorList>
            <person name="Jo E."/>
        </authorList>
    </citation>
    <scope>NUCLEOTIDE SEQUENCE</scope>
    <source>
        <strain evidence="2">SGF0006</strain>
        <tissue evidence="2">Muscle</tissue>
    </source>
</reference>
<dbReference type="Proteomes" id="UP001219934">
    <property type="component" value="Unassembled WGS sequence"/>
</dbReference>
<feature type="region of interest" description="Disordered" evidence="1">
    <location>
        <begin position="88"/>
        <end position="114"/>
    </location>
</feature>
<feature type="region of interest" description="Disordered" evidence="1">
    <location>
        <begin position="33"/>
        <end position="61"/>
    </location>
</feature>